<feature type="domain" description="MacB-like periplasmic core" evidence="9">
    <location>
        <begin position="425"/>
        <end position="657"/>
    </location>
</feature>
<dbReference type="Proteomes" id="UP000321514">
    <property type="component" value="Unassembled WGS sequence"/>
</dbReference>
<dbReference type="EMBL" id="BJXR01000030">
    <property type="protein sequence ID" value="GEN08869.1"/>
    <property type="molecule type" value="Genomic_DNA"/>
</dbReference>
<reference evidence="11 12" key="1">
    <citation type="submission" date="2016-10" db="EMBL/GenBank/DDBJ databases">
        <authorList>
            <person name="Varghese N."/>
            <person name="Submissions S."/>
        </authorList>
    </citation>
    <scope>NUCLEOTIDE SEQUENCE [LARGE SCALE GENOMIC DNA]</scope>
    <source>
        <strain evidence="11 12">DSM 16525</strain>
    </source>
</reference>
<evidence type="ECO:0000256" key="6">
    <source>
        <dbReference type="ARBA" id="ARBA00038076"/>
    </source>
</evidence>
<dbReference type="GO" id="GO:0005886">
    <property type="term" value="C:plasma membrane"/>
    <property type="evidence" value="ECO:0007669"/>
    <property type="project" value="UniProtKB-SubCell"/>
</dbReference>
<protein>
    <submittedName>
        <fullName evidence="11">Duplicated orphan permease</fullName>
    </submittedName>
</protein>
<dbReference type="EMBL" id="FOIB01000008">
    <property type="protein sequence ID" value="SEU28859.1"/>
    <property type="molecule type" value="Genomic_DNA"/>
</dbReference>
<comment type="caution">
    <text evidence="10">The sequence shown here is derived from an EMBL/GenBank/DDBJ whole genome shotgun (WGS) entry which is preliminary data.</text>
</comment>
<proteinExistence type="inferred from homology"/>
<dbReference type="AlphaFoldDB" id="A0A511T3W9"/>
<comment type="subcellular location">
    <subcellularLocation>
        <location evidence="1">Cell membrane</location>
        <topology evidence="1">Multi-pass membrane protein</topology>
    </subcellularLocation>
</comment>
<evidence type="ECO:0000256" key="5">
    <source>
        <dbReference type="ARBA" id="ARBA00023136"/>
    </source>
</evidence>
<organism evidence="10 13">
    <name type="scientific">Myxococcus fulvus</name>
    <dbReference type="NCBI Taxonomy" id="33"/>
    <lineage>
        <taxon>Bacteria</taxon>
        <taxon>Pseudomonadati</taxon>
        <taxon>Myxococcota</taxon>
        <taxon>Myxococcia</taxon>
        <taxon>Myxococcales</taxon>
        <taxon>Cystobacterineae</taxon>
        <taxon>Myxococcaceae</taxon>
        <taxon>Myxococcus</taxon>
    </lineage>
</organism>
<dbReference type="Proteomes" id="UP000183760">
    <property type="component" value="Unassembled WGS sequence"/>
</dbReference>
<feature type="domain" description="MacB-like periplasmic core" evidence="9">
    <location>
        <begin position="22"/>
        <end position="234"/>
    </location>
</feature>
<gene>
    <name evidence="10" type="ORF">MFU01_39060</name>
    <name evidence="11" type="ORF">SAMN05443572_10894</name>
</gene>
<dbReference type="NCBIfam" id="TIGR03434">
    <property type="entry name" value="ADOP"/>
    <property type="match status" value="1"/>
</dbReference>
<dbReference type="InterPro" id="IPR003838">
    <property type="entry name" value="ABC3_permease_C"/>
</dbReference>
<comment type="similarity">
    <text evidence="6">Belongs to the ABC-4 integral membrane protein family.</text>
</comment>
<dbReference type="InterPro" id="IPR017800">
    <property type="entry name" value="ADOP"/>
</dbReference>
<evidence type="ECO:0000313" key="10">
    <source>
        <dbReference type="EMBL" id="GEN08869.1"/>
    </source>
</evidence>
<feature type="transmembrane region" description="Helical" evidence="7">
    <location>
        <begin position="739"/>
        <end position="762"/>
    </location>
</feature>
<keyword evidence="4 7" id="KW-1133">Transmembrane helix</keyword>
<feature type="domain" description="ABC3 transporter permease C-terminal" evidence="8">
    <location>
        <begin position="276"/>
        <end position="392"/>
    </location>
</feature>
<dbReference type="RefSeq" id="WP_074957206.1">
    <property type="nucleotide sequence ID" value="NZ_BJXR01000030.1"/>
</dbReference>
<feature type="domain" description="ABC3 transporter permease C-terminal" evidence="8">
    <location>
        <begin position="698"/>
        <end position="811"/>
    </location>
</feature>
<keyword evidence="3 7" id="KW-0812">Transmembrane</keyword>
<evidence type="ECO:0000313" key="13">
    <source>
        <dbReference type="Proteomes" id="UP000321514"/>
    </source>
</evidence>
<evidence type="ECO:0000256" key="2">
    <source>
        <dbReference type="ARBA" id="ARBA00022475"/>
    </source>
</evidence>
<feature type="transmembrane region" description="Helical" evidence="7">
    <location>
        <begin position="268"/>
        <end position="291"/>
    </location>
</feature>
<feature type="transmembrane region" description="Helical" evidence="7">
    <location>
        <begin position="367"/>
        <end position="388"/>
    </location>
</feature>
<dbReference type="InterPro" id="IPR050250">
    <property type="entry name" value="Macrolide_Exporter_MacB"/>
</dbReference>
<dbReference type="OrthoDB" id="8740261at2"/>
<evidence type="ECO:0000313" key="11">
    <source>
        <dbReference type="EMBL" id="SEU28859.1"/>
    </source>
</evidence>
<reference evidence="10 13" key="2">
    <citation type="submission" date="2019-07" db="EMBL/GenBank/DDBJ databases">
        <title>Whole genome shotgun sequence of Myxococcus fulvus NBRC 100333.</title>
        <authorList>
            <person name="Hosoyama A."/>
            <person name="Uohara A."/>
            <person name="Ohji S."/>
            <person name="Ichikawa N."/>
        </authorList>
    </citation>
    <scope>NUCLEOTIDE SEQUENCE [LARGE SCALE GENOMIC DNA]</scope>
    <source>
        <strain evidence="10 13">NBRC 100333</strain>
    </source>
</reference>
<dbReference type="STRING" id="1334629.MFUL124B02_15320"/>
<feature type="transmembrane region" description="Helical" evidence="7">
    <location>
        <begin position="693"/>
        <end position="718"/>
    </location>
</feature>
<keyword evidence="5 7" id="KW-0472">Membrane</keyword>
<feature type="transmembrane region" description="Helical" evidence="7">
    <location>
        <begin position="21"/>
        <end position="47"/>
    </location>
</feature>
<dbReference type="PANTHER" id="PTHR30572:SF4">
    <property type="entry name" value="ABC TRANSPORTER PERMEASE YTRF"/>
    <property type="match status" value="1"/>
</dbReference>
<name>A0A511T3W9_MYXFU</name>
<dbReference type="GO" id="GO:0022857">
    <property type="term" value="F:transmembrane transporter activity"/>
    <property type="evidence" value="ECO:0007669"/>
    <property type="project" value="TreeGrafter"/>
</dbReference>
<keyword evidence="12" id="KW-1185">Reference proteome</keyword>
<dbReference type="InterPro" id="IPR025857">
    <property type="entry name" value="MacB_PCD"/>
</dbReference>
<evidence type="ECO:0000256" key="1">
    <source>
        <dbReference type="ARBA" id="ARBA00004651"/>
    </source>
</evidence>
<dbReference type="Pfam" id="PF02687">
    <property type="entry name" value="FtsX"/>
    <property type="match status" value="2"/>
</dbReference>
<evidence type="ECO:0000259" key="9">
    <source>
        <dbReference type="Pfam" id="PF12704"/>
    </source>
</evidence>
<dbReference type="Pfam" id="PF12704">
    <property type="entry name" value="MacB_PCD"/>
    <property type="match status" value="2"/>
</dbReference>
<evidence type="ECO:0000256" key="7">
    <source>
        <dbReference type="SAM" id="Phobius"/>
    </source>
</evidence>
<sequence>MAVLLEDLLYAVRLLFKNRGFTAVSLLTLALAIGANTAIFSVVHGVLLRPLPYPRSEQLVRVDARDADGPNTTLAIAHYAWLTSEGSPFSQVSASEMLPSGFNLVGDGLPERLAGVRVTGNFFETFGVRPQLGRGFLPEEDVPGGPRVVVLGQGLWKRRFGGAPDVVGRTLTLNDEPYTVVGVAAESFRFPPEAQLWTPLQLDMTNNEASNFLFVTGRVRDGLSPQGVEAALKTLSARLTAEKPHLMRAHEFFGAVDLRAALAGDLRLALWVLLGAVGLVLLIACVNLANLQLARSAARQRELVVRAALGAAPRRLVRQLLTESLLLSLVGGGLGVLLASSALPALLALAPPELLTPGTQVELEGTVLLFSLGLSVVTGLLFGLLPAWQASRPRLQDALREGAQRATAGAGAGRTRKVLVVGQVALAVVLLVGAGLLIRSFGALQQVQPGFDATDVHVLRLSLPEGRYGEPEAVERFLRQVEERVRALPGVVEVGSTPTLPMEMGSSMGFAIEGKYEGREDGPGVGFGQYRTVSPGYARTLGLGVVGGRWLEETDTSRSAPVVVINEAAARKYWPGEDPLGKSIRVAHAVPSLRDDTPRRVVGVVRDVRERGLDQEAPAVLYVPTGQVTRRLNELLVRMLPRNLVVKATGSHAAVVAAVQKELWAVDPRQPVSETLMLDAHVARTLGSERFNMVLLGLMAALALGLAAVGIYGVLSYLVSQRTREMGVRLALGATRGEVVRLVFLQGLGSVGAGVGLGFVGALALTRVVSGLVHGVSALDPWAFVLAPLALLAVGLLATWLPARRASRVDPIIALRYD</sequence>
<keyword evidence="2" id="KW-1003">Cell membrane</keyword>
<evidence type="ECO:0000313" key="12">
    <source>
        <dbReference type="Proteomes" id="UP000183760"/>
    </source>
</evidence>
<feature type="transmembrane region" description="Helical" evidence="7">
    <location>
        <begin position="782"/>
        <end position="801"/>
    </location>
</feature>
<feature type="transmembrane region" description="Helical" evidence="7">
    <location>
        <begin position="324"/>
        <end position="347"/>
    </location>
</feature>
<dbReference type="PANTHER" id="PTHR30572">
    <property type="entry name" value="MEMBRANE COMPONENT OF TRANSPORTER-RELATED"/>
    <property type="match status" value="1"/>
</dbReference>
<evidence type="ECO:0000256" key="4">
    <source>
        <dbReference type="ARBA" id="ARBA00022989"/>
    </source>
</evidence>
<evidence type="ECO:0000259" key="8">
    <source>
        <dbReference type="Pfam" id="PF02687"/>
    </source>
</evidence>
<accession>A0A511T3W9</accession>
<feature type="transmembrane region" description="Helical" evidence="7">
    <location>
        <begin position="418"/>
        <end position="438"/>
    </location>
</feature>
<evidence type="ECO:0000256" key="3">
    <source>
        <dbReference type="ARBA" id="ARBA00022692"/>
    </source>
</evidence>